<protein>
    <submittedName>
        <fullName evidence="5">CRISPR-associated endoribonuclease Cas6</fullName>
    </submittedName>
</protein>
<dbReference type="NCBIfam" id="TIGR01877">
    <property type="entry name" value="cas_cas6"/>
    <property type="match status" value="1"/>
</dbReference>
<keyword evidence="2" id="KW-0694">RNA-binding</keyword>
<comment type="similarity">
    <text evidence="1">Belongs to the CRISPR-associated protein Cas6/Cse3/CasE family.</text>
</comment>
<evidence type="ECO:0000256" key="3">
    <source>
        <dbReference type="ARBA" id="ARBA00023118"/>
    </source>
</evidence>
<proteinExistence type="inferred from homology"/>
<dbReference type="GO" id="GO:0003723">
    <property type="term" value="F:RNA binding"/>
    <property type="evidence" value="ECO:0007669"/>
    <property type="project" value="UniProtKB-KW"/>
</dbReference>
<evidence type="ECO:0000259" key="4">
    <source>
        <dbReference type="Pfam" id="PF01881"/>
    </source>
</evidence>
<dbReference type="PANTHER" id="PTHR36984">
    <property type="entry name" value="CRISPR-ASSOCIATED ENDORIBONUCLEASE CAS6 1"/>
    <property type="match status" value="1"/>
</dbReference>
<dbReference type="Pfam" id="PF01881">
    <property type="entry name" value="Cas_Cas6_C"/>
    <property type="match status" value="1"/>
</dbReference>
<name>A0ABD6D8S1_9EURY</name>
<dbReference type="Proteomes" id="UP001597052">
    <property type="component" value="Unassembled WGS sequence"/>
</dbReference>
<evidence type="ECO:0000256" key="1">
    <source>
        <dbReference type="ARBA" id="ARBA00005937"/>
    </source>
</evidence>
<gene>
    <name evidence="5" type="primary">cas6</name>
    <name evidence="5" type="ORF">ACFSBW_12430</name>
</gene>
<keyword evidence="3" id="KW-0051">Antiviral defense</keyword>
<accession>A0ABD6D8S1</accession>
<feature type="domain" description="CRISPR associated protein Cas6 C-terminal" evidence="4">
    <location>
        <begin position="151"/>
        <end position="255"/>
    </location>
</feature>
<dbReference type="RefSeq" id="WP_256396080.1">
    <property type="nucleotide sequence ID" value="NZ_JANHDJ010000003.1"/>
</dbReference>
<reference evidence="5 6" key="1">
    <citation type="journal article" date="2019" name="Int. J. Syst. Evol. Microbiol.">
        <title>The Global Catalogue of Microorganisms (GCM) 10K type strain sequencing project: providing services to taxonomists for standard genome sequencing and annotation.</title>
        <authorList>
            <consortium name="The Broad Institute Genomics Platform"/>
            <consortium name="The Broad Institute Genome Sequencing Center for Infectious Disease"/>
            <person name="Wu L."/>
            <person name="Ma J."/>
        </authorList>
    </citation>
    <scope>NUCLEOTIDE SEQUENCE [LARGE SCALE GENOMIC DNA]</scope>
    <source>
        <strain evidence="5 6">CGMCC 1.10593</strain>
    </source>
</reference>
<dbReference type="EMBL" id="JBHUDM010000003">
    <property type="protein sequence ID" value="MFD1642681.1"/>
    <property type="molecule type" value="Genomic_DNA"/>
</dbReference>
<dbReference type="InterPro" id="IPR010156">
    <property type="entry name" value="CRISPR-assoc_prot_Cas6"/>
</dbReference>
<dbReference type="InterPro" id="IPR049435">
    <property type="entry name" value="Cas_Cas6_C"/>
</dbReference>
<sequence length="268" mass="29757">MNVTKLILYLEADTDCQYPDMYHRKLHGAVLNRIPDPIIEESKKGDTPSTLGISFTELMPWGDVSAGETRQLVVNTVDPEIVGHIAQSVSSDPSFNIGEMQFTVQGIDQSTVDVGQVGTQGTLESDTGVLISVPNDRVSEFGLENPGSDVYYWSEDDPEQAFVDRVRENLTGKWESLTDQSRDSPEDIHGPLFDRKTLQKTYSIPLRVTVDHTQRIVLSKWEFDYEVRSQAHRDALNLALGAGIGERNNFGLGTLSLTSKQEPVLTGM</sequence>
<evidence type="ECO:0000313" key="5">
    <source>
        <dbReference type="EMBL" id="MFD1642681.1"/>
    </source>
</evidence>
<organism evidence="5 6">
    <name type="scientific">Halohasta litorea</name>
    <dbReference type="NCBI Taxonomy" id="869891"/>
    <lineage>
        <taxon>Archaea</taxon>
        <taxon>Methanobacteriati</taxon>
        <taxon>Methanobacteriota</taxon>
        <taxon>Stenosarchaea group</taxon>
        <taxon>Halobacteria</taxon>
        <taxon>Halobacteriales</taxon>
        <taxon>Haloferacaceae</taxon>
        <taxon>Halohasta</taxon>
    </lineage>
</organism>
<dbReference type="Gene3D" id="3.30.70.1900">
    <property type="match status" value="1"/>
</dbReference>
<comment type="caution">
    <text evidence="5">The sequence shown here is derived from an EMBL/GenBank/DDBJ whole genome shotgun (WGS) entry which is preliminary data.</text>
</comment>
<keyword evidence="6" id="KW-1185">Reference proteome</keyword>
<evidence type="ECO:0000256" key="2">
    <source>
        <dbReference type="ARBA" id="ARBA00022884"/>
    </source>
</evidence>
<dbReference type="GO" id="GO:0051607">
    <property type="term" value="P:defense response to virus"/>
    <property type="evidence" value="ECO:0007669"/>
    <property type="project" value="UniProtKB-KW"/>
</dbReference>
<evidence type="ECO:0000313" key="6">
    <source>
        <dbReference type="Proteomes" id="UP001597052"/>
    </source>
</evidence>
<dbReference type="AlphaFoldDB" id="A0ABD6D8S1"/>
<dbReference type="PANTHER" id="PTHR36984:SF1">
    <property type="entry name" value="CRISPR-ASSOCIATED ENDORIBONUCLEASE CAS6 1"/>
    <property type="match status" value="1"/>
</dbReference>